<evidence type="ECO:0000256" key="4">
    <source>
        <dbReference type="ARBA" id="ARBA00022729"/>
    </source>
</evidence>
<keyword evidence="4" id="KW-0732">Signal</keyword>
<feature type="domain" description="Peptidase M43 pregnancy-associated plasma-A" evidence="9">
    <location>
        <begin position="116"/>
        <end position="239"/>
    </location>
</feature>
<proteinExistence type="inferred from homology"/>
<dbReference type="Proteomes" id="UP001521184">
    <property type="component" value="Unassembled WGS sequence"/>
</dbReference>
<evidence type="ECO:0000313" key="11">
    <source>
        <dbReference type="Proteomes" id="UP001521184"/>
    </source>
</evidence>
<dbReference type="PANTHER" id="PTHR47466">
    <property type="match status" value="1"/>
</dbReference>
<accession>A0ABR3TQR6</accession>
<evidence type="ECO:0000259" key="9">
    <source>
        <dbReference type="Pfam" id="PF05572"/>
    </source>
</evidence>
<evidence type="ECO:0000313" key="10">
    <source>
        <dbReference type="EMBL" id="KAL1642449.1"/>
    </source>
</evidence>
<keyword evidence="8" id="KW-1015">Disulfide bond</keyword>
<dbReference type="EMBL" id="JAKEKT020000033">
    <property type="protein sequence ID" value="KAL1642449.1"/>
    <property type="molecule type" value="Genomic_DNA"/>
</dbReference>
<sequence length="282" mass="30913">MAQRPRCAAPEPSEEHLEVSREMGLREAAAREGGISARQSGSLTVDTWFHVVAASESVANGYITDTMIADQLDVLNGHYAPHGVSFTHAGTTRTINRSWADDGDELAMKRELRRGDYKTLNVYFQRTLDQDALGYAYFPTSASAGSTDYYLDGASIMAQSVPGGSAAPYNLGGTATHEVGHWLGLYHTFQGGCSGTGDSIADTPAQSGWETGCPTTRDSCPSDAGLDPVHNYMGYSDEYVETNRKHFFDARETDLFDSSACYTEFTPNQETRIYSMWEQYRA</sequence>
<dbReference type="CDD" id="cd04275">
    <property type="entry name" value="ZnMc_pappalysin_like"/>
    <property type="match status" value="1"/>
</dbReference>
<comment type="caution">
    <text evidence="10">The sequence shown here is derived from an EMBL/GenBank/DDBJ whole genome shotgun (WGS) entry which is preliminary data.</text>
</comment>
<keyword evidence="7" id="KW-0482">Metalloprotease</keyword>
<dbReference type="PANTHER" id="PTHR47466:SF1">
    <property type="entry name" value="METALLOPROTEASE MEP1 (AFU_ORTHOLOGUE AFUA_1G07730)-RELATED"/>
    <property type="match status" value="1"/>
</dbReference>
<comment type="similarity">
    <text evidence="1">Belongs to the peptidase M43B family.</text>
</comment>
<evidence type="ECO:0000256" key="1">
    <source>
        <dbReference type="ARBA" id="ARBA00008721"/>
    </source>
</evidence>
<keyword evidence="3" id="KW-0479">Metal-binding</keyword>
<evidence type="ECO:0000256" key="5">
    <source>
        <dbReference type="ARBA" id="ARBA00022801"/>
    </source>
</evidence>
<evidence type="ECO:0000256" key="6">
    <source>
        <dbReference type="ARBA" id="ARBA00022833"/>
    </source>
</evidence>
<keyword evidence="6" id="KW-0862">Zinc</keyword>
<keyword evidence="5" id="KW-0378">Hydrolase</keyword>
<evidence type="ECO:0000256" key="8">
    <source>
        <dbReference type="ARBA" id="ARBA00023157"/>
    </source>
</evidence>
<reference evidence="10 11" key="1">
    <citation type="journal article" date="2023" name="Plant Dis.">
        <title>First Report of Diplodia intermedia Causing Canker and Dieback Diseases on Apple Trees in Canada.</title>
        <authorList>
            <person name="Ellouze W."/>
            <person name="Ilyukhin E."/>
            <person name="Sulman M."/>
            <person name="Ali S."/>
        </authorList>
    </citation>
    <scope>NUCLEOTIDE SEQUENCE [LARGE SCALE GENOMIC DNA]</scope>
    <source>
        <strain evidence="10 11">M45-28</strain>
    </source>
</reference>
<dbReference type="Gene3D" id="3.40.390.10">
    <property type="entry name" value="Collagenase (Catalytic Domain)"/>
    <property type="match status" value="1"/>
</dbReference>
<evidence type="ECO:0000256" key="3">
    <source>
        <dbReference type="ARBA" id="ARBA00022723"/>
    </source>
</evidence>
<keyword evidence="2" id="KW-0645">Protease</keyword>
<name>A0ABR3TQR6_9PEZI</name>
<dbReference type="SUPFAM" id="SSF55486">
    <property type="entry name" value="Metalloproteases ('zincins'), catalytic domain"/>
    <property type="match status" value="1"/>
</dbReference>
<protein>
    <recommendedName>
        <fullName evidence="9">Peptidase M43 pregnancy-associated plasma-A domain-containing protein</fullName>
    </recommendedName>
</protein>
<organism evidence="10 11">
    <name type="scientific">Diplodia intermedia</name>
    <dbReference type="NCBI Taxonomy" id="856260"/>
    <lineage>
        <taxon>Eukaryota</taxon>
        <taxon>Fungi</taxon>
        <taxon>Dikarya</taxon>
        <taxon>Ascomycota</taxon>
        <taxon>Pezizomycotina</taxon>
        <taxon>Dothideomycetes</taxon>
        <taxon>Dothideomycetes incertae sedis</taxon>
        <taxon>Botryosphaeriales</taxon>
        <taxon>Botryosphaeriaceae</taxon>
        <taxon>Diplodia</taxon>
    </lineage>
</organism>
<dbReference type="InterPro" id="IPR008754">
    <property type="entry name" value="Peptidase_M43"/>
</dbReference>
<dbReference type="Pfam" id="PF05572">
    <property type="entry name" value="Peptidase_M43"/>
    <property type="match status" value="1"/>
</dbReference>
<dbReference type="InterPro" id="IPR024079">
    <property type="entry name" value="MetalloPept_cat_dom_sf"/>
</dbReference>
<gene>
    <name evidence="10" type="ORF">SLS58_005523</name>
</gene>
<evidence type="ECO:0000256" key="7">
    <source>
        <dbReference type="ARBA" id="ARBA00023049"/>
    </source>
</evidence>
<evidence type="ECO:0000256" key="2">
    <source>
        <dbReference type="ARBA" id="ARBA00022670"/>
    </source>
</evidence>
<keyword evidence="11" id="KW-1185">Reference proteome</keyword>